<keyword evidence="1" id="KW-0812">Transmembrane</keyword>
<keyword evidence="1" id="KW-1133">Transmembrane helix</keyword>
<dbReference type="EMBL" id="JBEPMX010000005">
    <property type="protein sequence ID" value="MET3683246.1"/>
    <property type="molecule type" value="Genomic_DNA"/>
</dbReference>
<dbReference type="Proteomes" id="UP001549167">
    <property type="component" value="Unassembled WGS sequence"/>
</dbReference>
<evidence type="ECO:0000256" key="1">
    <source>
        <dbReference type="SAM" id="Phobius"/>
    </source>
</evidence>
<proteinExistence type="predicted"/>
<organism evidence="2 3">
    <name type="scientific">Alkalibacillus flavidus</name>
    <dbReference type="NCBI Taxonomy" id="546021"/>
    <lineage>
        <taxon>Bacteria</taxon>
        <taxon>Bacillati</taxon>
        <taxon>Bacillota</taxon>
        <taxon>Bacilli</taxon>
        <taxon>Bacillales</taxon>
        <taxon>Bacillaceae</taxon>
        <taxon>Alkalibacillus</taxon>
    </lineage>
</organism>
<reference evidence="2 3" key="1">
    <citation type="submission" date="2024-06" db="EMBL/GenBank/DDBJ databases">
        <title>Genomic Encyclopedia of Type Strains, Phase IV (KMG-IV): sequencing the most valuable type-strain genomes for metagenomic binning, comparative biology and taxonomic classification.</title>
        <authorList>
            <person name="Goeker M."/>
        </authorList>
    </citation>
    <scope>NUCLEOTIDE SEQUENCE [LARGE SCALE GENOMIC DNA]</scope>
    <source>
        <strain evidence="2 3">DSM 23520</strain>
    </source>
</reference>
<protein>
    <submittedName>
        <fullName evidence="2">Uncharacterized protein</fullName>
    </submittedName>
</protein>
<feature type="transmembrane region" description="Helical" evidence="1">
    <location>
        <begin position="20"/>
        <end position="38"/>
    </location>
</feature>
<comment type="caution">
    <text evidence="2">The sequence shown here is derived from an EMBL/GenBank/DDBJ whole genome shotgun (WGS) entry which is preliminary data.</text>
</comment>
<keyword evidence="1" id="KW-0472">Membrane</keyword>
<keyword evidence="3" id="KW-1185">Reference proteome</keyword>
<sequence>MSKIKESSNNNKITMSKKKFYFFLGSTIAVTIFVYEIVTQGIERLF</sequence>
<gene>
    <name evidence="2" type="ORF">ABID56_001337</name>
</gene>
<evidence type="ECO:0000313" key="3">
    <source>
        <dbReference type="Proteomes" id="UP001549167"/>
    </source>
</evidence>
<evidence type="ECO:0000313" key="2">
    <source>
        <dbReference type="EMBL" id="MET3683246.1"/>
    </source>
</evidence>
<accession>A0ABV2KXG4</accession>
<name>A0ABV2KXG4_9BACI</name>